<feature type="region of interest" description="Disordered" evidence="1">
    <location>
        <begin position="42"/>
        <end position="67"/>
    </location>
</feature>
<dbReference type="EMBL" id="JAAVJI010000004">
    <property type="protein sequence ID" value="NJP01110.1"/>
    <property type="molecule type" value="Genomic_DNA"/>
</dbReference>
<protein>
    <submittedName>
        <fullName evidence="2">Uncharacterized protein</fullName>
    </submittedName>
</protein>
<evidence type="ECO:0000313" key="2">
    <source>
        <dbReference type="EMBL" id="NJP01110.1"/>
    </source>
</evidence>
<reference evidence="2 3" key="1">
    <citation type="submission" date="2020-03" db="EMBL/GenBank/DDBJ databases">
        <authorList>
            <person name="Wang L."/>
            <person name="He N."/>
            <person name="Li Y."/>
            <person name="Fang Y."/>
            <person name="Zhang F."/>
        </authorList>
    </citation>
    <scope>NUCLEOTIDE SEQUENCE [LARGE SCALE GENOMIC DNA]</scope>
    <source>
        <strain evidence="3">hsmgli-8</strain>
    </source>
</reference>
<dbReference type="Proteomes" id="UP000746535">
    <property type="component" value="Unassembled WGS sequence"/>
</dbReference>
<evidence type="ECO:0000313" key="3">
    <source>
        <dbReference type="Proteomes" id="UP000746535"/>
    </source>
</evidence>
<keyword evidence="3" id="KW-1185">Reference proteome</keyword>
<sequence length="67" mass="7216">MNKSTEQQKNNSRGALAPEFLKRFAFLAVANGEVGSTNPYASSLSTGESGWHSGGCRMTPVKKPETR</sequence>
<dbReference type="RefSeq" id="WP_168083681.1">
    <property type="nucleotide sequence ID" value="NZ_JAAVJI010000004.1"/>
</dbReference>
<gene>
    <name evidence="2" type="ORF">HBH25_09550</name>
</gene>
<organism evidence="2 3">
    <name type="scientific">Pseudomonas quercus</name>
    <dbReference type="NCBI Taxonomy" id="2722792"/>
    <lineage>
        <taxon>Bacteria</taxon>
        <taxon>Pseudomonadati</taxon>
        <taxon>Pseudomonadota</taxon>
        <taxon>Gammaproteobacteria</taxon>
        <taxon>Pseudomonadales</taxon>
        <taxon>Pseudomonadaceae</taxon>
        <taxon>Pseudomonas</taxon>
    </lineage>
</organism>
<proteinExistence type="predicted"/>
<comment type="caution">
    <text evidence="2">The sequence shown here is derived from an EMBL/GenBank/DDBJ whole genome shotgun (WGS) entry which is preliminary data.</text>
</comment>
<accession>A0ABX0YCK3</accession>
<evidence type="ECO:0000256" key="1">
    <source>
        <dbReference type="SAM" id="MobiDB-lite"/>
    </source>
</evidence>
<name>A0ABX0YCK3_9PSED</name>